<name>A0A8C8RYV3_9SAUR</name>
<dbReference type="SMART" id="SM00096">
    <property type="entry name" value="UTG"/>
    <property type="match status" value="1"/>
</dbReference>
<dbReference type="InterPro" id="IPR043215">
    <property type="entry name" value="Secretoglobin_1C-like"/>
</dbReference>
<comment type="subcellular location">
    <subcellularLocation>
        <location evidence="1">Secreted</location>
    </subcellularLocation>
</comment>
<dbReference type="Pfam" id="PF01099">
    <property type="entry name" value="Uteroglobin"/>
    <property type="match status" value="1"/>
</dbReference>
<dbReference type="GO" id="GO:0005615">
    <property type="term" value="C:extracellular space"/>
    <property type="evidence" value="ECO:0007669"/>
    <property type="project" value="TreeGrafter"/>
</dbReference>
<dbReference type="Proteomes" id="UP000694393">
    <property type="component" value="Unplaced"/>
</dbReference>
<dbReference type="Gene3D" id="1.10.210.10">
    <property type="entry name" value="Secretoglobin"/>
    <property type="match status" value="1"/>
</dbReference>
<dbReference type="InterPro" id="IPR035960">
    <property type="entry name" value="Secretoglobin_sf"/>
</dbReference>
<dbReference type="Ensembl" id="ENSPCET00000012901.1">
    <property type="protein sequence ID" value="ENSPCEP00000012460.1"/>
    <property type="gene ID" value="ENSPCEG00000009901.1"/>
</dbReference>
<keyword evidence="3" id="KW-0964">Secreted</keyword>
<evidence type="ECO:0008006" key="6">
    <source>
        <dbReference type="Google" id="ProtNLM"/>
    </source>
</evidence>
<evidence type="ECO:0000256" key="3">
    <source>
        <dbReference type="ARBA" id="ARBA00022525"/>
    </source>
</evidence>
<dbReference type="PANTHER" id="PTHR10136">
    <property type="entry name" value="SECRETOGLOBIN FAMILY 1 MEMBER"/>
    <property type="match status" value="1"/>
</dbReference>
<dbReference type="PANTHER" id="PTHR10136:SF6">
    <property type="entry name" value="UTEROGLOBIN"/>
    <property type="match status" value="1"/>
</dbReference>
<reference evidence="4" key="2">
    <citation type="submission" date="2025-09" db="UniProtKB">
        <authorList>
            <consortium name="Ensembl"/>
        </authorList>
    </citation>
    <scope>IDENTIFICATION</scope>
</reference>
<dbReference type="AlphaFoldDB" id="A0A8C8RYV3"/>
<organism evidence="4 5">
    <name type="scientific">Pelusios castaneus</name>
    <name type="common">West African mud turtle</name>
    <dbReference type="NCBI Taxonomy" id="367368"/>
    <lineage>
        <taxon>Eukaryota</taxon>
        <taxon>Metazoa</taxon>
        <taxon>Chordata</taxon>
        <taxon>Craniata</taxon>
        <taxon>Vertebrata</taxon>
        <taxon>Euteleostomi</taxon>
        <taxon>Archelosauria</taxon>
        <taxon>Testudinata</taxon>
        <taxon>Testudines</taxon>
        <taxon>Pleurodira</taxon>
        <taxon>Pelomedusidae</taxon>
        <taxon>Pelusios</taxon>
    </lineage>
</organism>
<protein>
    <recommendedName>
        <fullName evidence="6">Secretoglobin family 1A member 1</fullName>
    </recommendedName>
</protein>
<evidence type="ECO:0000256" key="2">
    <source>
        <dbReference type="ARBA" id="ARBA00008650"/>
    </source>
</evidence>
<evidence type="ECO:0000313" key="4">
    <source>
        <dbReference type="Ensembl" id="ENSPCEP00000012460.1"/>
    </source>
</evidence>
<dbReference type="SUPFAM" id="SSF48201">
    <property type="entry name" value="Uteroglobin-like"/>
    <property type="match status" value="1"/>
</dbReference>
<accession>A0A8C8RYV3</accession>
<keyword evidence="5" id="KW-1185">Reference proteome</keyword>
<comment type="similarity">
    <text evidence="2">Belongs to the secretoglobin family.</text>
</comment>
<reference evidence="4" key="1">
    <citation type="submission" date="2025-08" db="UniProtKB">
        <authorList>
            <consortium name="Ensembl"/>
        </authorList>
    </citation>
    <scope>IDENTIFICATION</scope>
</reference>
<proteinExistence type="inferred from homology"/>
<sequence length="84" mass="9090">GMILLNSVSCVCIPATADPCPSLSNVLNKYLFGSLPEYLQSIAPFVTRDVMNAAAYELKGCVLNLSKEHSEAIEELMVTPQCLI</sequence>
<evidence type="ECO:0000256" key="1">
    <source>
        <dbReference type="ARBA" id="ARBA00004613"/>
    </source>
</evidence>
<dbReference type="PROSITE" id="PS51311">
    <property type="entry name" value="SCGB"/>
    <property type="match status" value="1"/>
</dbReference>
<dbReference type="GO" id="GO:0005737">
    <property type="term" value="C:cytoplasm"/>
    <property type="evidence" value="ECO:0007669"/>
    <property type="project" value="TreeGrafter"/>
</dbReference>
<evidence type="ECO:0000313" key="5">
    <source>
        <dbReference type="Proteomes" id="UP000694393"/>
    </source>
</evidence>
<dbReference type="InterPro" id="IPR016126">
    <property type="entry name" value="Secretoglobin"/>
</dbReference>